<proteinExistence type="predicted"/>
<evidence type="ECO:0000313" key="2">
    <source>
        <dbReference type="Proteomes" id="UP000322144"/>
    </source>
</evidence>
<dbReference type="KEGG" id="vg:77937011"/>
<dbReference type="EMBL" id="MN103543">
    <property type="protein sequence ID" value="QEM41990.1"/>
    <property type="molecule type" value="Genomic_DNA"/>
</dbReference>
<name>A0A5C1K7Y3_9CAUD</name>
<dbReference type="Proteomes" id="UP000322144">
    <property type="component" value="Segment"/>
</dbReference>
<sequence length="141" mass="16413">MSAQRVIIPMYHGVKGDLKQFFYSHDGNLKLTEVFWLVPVAVFTPDGLNVFEFKTIPTTARYENNLTFEVWDKLRNSTPKLVATVKIDTIADSYVVEVSERYMKNRFTMEFNLIIANREPDPALLYRNNTHHGDIHYKGKL</sequence>
<keyword evidence="2" id="KW-1185">Reference proteome</keyword>
<dbReference type="GeneID" id="77937011"/>
<organism evidence="1 2">
    <name type="scientific">Pseudomonas phage vB_PaeM_PS119XW</name>
    <dbReference type="NCBI Taxonomy" id="2601632"/>
    <lineage>
        <taxon>Viruses</taxon>
        <taxon>Duplodnaviria</taxon>
        <taxon>Heunggongvirae</taxon>
        <taxon>Uroviricota</taxon>
        <taxon>Caudoviricetes</taxon>
        <taxon>Chimalliviridae</taxon>
        <taxon>Pawinskivirus</taxon>
        <taxon>Pawinskivirus PS119XW</taxon>
    </lineage>
</organism>
<accession>A0A5C1K7Y3</accession>
<dbReference type="RefSeq" id="YP_010661001.1">
    <property type="nucleotide sequence ID" value="NC_070882.1"/>
</dbReference>
<evidence type="ECO:0000313" key="1">
    <source>
        <dbReference type="EMBL" id="QEM41990.1"/>
    </source>
</evidence>
<protein>
    <submittedName>
        <fullName evidence="1">Uncharacterized protein</fullName>
    </submittedName>
</protein>
<reference evidence="1 2" key="1">
    <citation type="submission" date="2019-06" db="EMBL/GenBank/DDBJ databases">
        <title>A distant relative of Phikzvirus genus phages from a therapeutic phage collection.</title>
        <authorList>
            <person name="Hejnowicz M.S."/>
            <person name="Dabrowski K."/>
            <person name="Gawor J."/>
            <person name="Weber-Dabrowska B."/>
            <person name="Gromadka R."/>
            <person name="Lobocka M.B."/>
        </authorList>
    </citation>
    <scope>NUCLEOTIDE SEQUENCE [LARGE SCALE GENOMIC DNA]</scope>
</reference>